<keyword evidence="2" id="KW-1185">Reference proteome</keyword>
<reference evidence="1 2" key="1">
    <citation type="submission" date="2019-10" db="EMBL/GenBank/DDBJ databases">
        <title>Complete genome sequencing of drug resistant plasmids in Kluyvera intermedia.</title>
        <authorList>
            <person name="Ke C."/>
            <person name="Jian S."/>
        </authorList>
    </citation>
    <scope>NUCLEOTIDE SEQUENCE [LARGE SCALE GENOMIC DNA]</scope>
    <source>
        <strain evidence="1 2">N2-1</strain>
    </source>
</reference>
<dbReference type="RefSeq" id="WP_153742762.1">
    <property type="nucleotide sequence ID" value="NZ_CP045843.1"/>
</dbReference>
<dbReference type="Gene3D" id="1.10.10.10">
    <property type="entry name" value="Winged helix-like DNA-binding domain superfamily/Winged helix DNA-binding domain"/>
    <property type="match status" value="1"/>
</dbReference>
<protein>
    <recommendedName>
        <fullName evidence="3">Helix-turn-helix transcriptional regulator</fullName>
    </recommendedName>
</protein>
<organism evidence="1 2">
    <name type="scientific">Kluyvera intermedia</name>
    <name type="common">Enterobacter intermedius</name>
    <dbReference type="NCBI Taxonomy" id="61648"/>
    <lineage>
        <taxon>Bacteria</taxon>
        <taxon>Pseudomonadati</taxon>
        <taxon>Pseudomonadota</taxon>
        <taxon>Gammaproteobacteria</taxon>
        <taxon>Enterobacterales</taxon>
        <taxon>Enterobacteriaceae</taxon>
        <taxon>Kluyvera</taxon>
    </lineage>
</organism>
<dbReference type="InterPro" id="IPR016032">
    <property type="entry name" value="Sig_transdc_resp-reg_C-effctor"/>
</dbReference>
<proteinExistence type="predicted"/>
<dbReference type="SUPFAM" id="SSF46894">
    <property type="entry name" value="C-terminal effector domain of the bipartite response regulators"/>
    <property type="match status" value="1"/>
</dbReference>
<name>A0ABX6DMT7_KLUIN</name>
<evidence type="ECO:0008006" key="3">
    <source>
        <dbReference type="Google" id="ProtNLM"/>
    </source>
</evidence>
<dbReference type="InterPro" id="IPR036388">
    <property type="entry name" value="WH-like_DNA-bd_sf"/>
</dbReference>
<dbReference type="Proteomes" id="UP000344450">
    <property type="component" value="Chromosome"/>
</dbReference>
<sequence length="161" mass="18842">MRIISNDSYFIWGLNCIIQQMPGVNTDDLIIFDAGQLFVYIFHSTELQKHGILDPHRALFHCCSFYIMRNSSISEYVQALSSVWPGQQLQQRLTHREEWVIKALCNEPDAEELRERLSINRKTFSAHKIKGLRKLGVGNVVMLYSLLQAWKEHWPDIRPEL</sequence>
<dbReference type="GeneID" id="91972622"/>
<evidence type="ECO:0000313" key="1">
    <source>
        <dbReference type="EMBL" id="QGH29866.1"/>
    </source>
</evidence>
<dbReference type="EMBL" id="CP045845">
    <property type="protein sequence ID" value="QGH29866.1"/>
    <property type="molecule type" value="Genomic_DNA"/>
</dbReference>
<evidence type="ECO:0000313" key="2">
    <source>
        <dbReference type="Proteomes" id="UP000344450"/>
    </source>
</evidence>
<accession>A0ABX6DMT7</accession>
<gene>
    <name evidence="1" type="ORF">GHC21_09430</name>
</gene>